<sequence>MIVADRKSLEEILGMVADRDKILILGCKGCVTVCNVGGLKEAEILASTVKIARKKEGRPVKVAHQALERQCDNEYVAELADTVGDFDAVVSMACGVGPQFLSEMYPDQVFFPAVNTTFFGGAVRHGVWEERCAGCGACAIHLFGGLCPIARCAKSLLHGPCGGSSNGICEVHKDTACIWDAIVKKKLETGRLEDLVAIKPFKDWRTARDGGPRRSIREELVKGTI</sequence>
<evidence type="ECO:0000313" key="2">
    <source>
        <dbReference type="EMBL" id="MBG0779008.1"/>
    </source>
</evidence>
<comment type="caution">
    <text evidence="2">The sequence shown here is derived from an EMBL/GenBank/DDBJ whole genome shotgun (WGS) entry which is preliminary data.</text>
</comment>
<gene>
    <name evidence="2" type="ORF">H0S81_03685</name>
</gene>
<dbReference type="EMBL" id="JACCQK010000174">
    <property type="protein sequence ID" value="MBG0779008.1"/>
    <property type="molecule type" value="Genomic_DNA"/>
</dbReference>
<feature type="domain" description="Methylene-tetrahydrofolate reductase C-terminal-like" evidence="1">
    <location>
        <begin position="111"/>
        <end position="205"/>
    </location>
</feature>
<reference evidence="2" key="1">
    <citation type="submission" date="2020-07" db="EMBL/GenBank/DDBJ databases">
        <title>Severe corrosion of carbon steel in oil field produced water can be linked to methanogenic archaea containing a special type of NiFe hydrogenase.</title>
        <authorList>
            <person name="Lahme S."/>
            <person name="Mand J."/>
            <person name="Longwell J."/>
            <person name="Smith R."/>
            <person name="Enning D."/>
        </authorList>
    </citation>
    <scope>NUCLEOTIDE SEQUENCE</scope>
    <source>
        <strain evidence="2">MIC098Bin6</strain>
    </source>
</reference>
<evidence type="ECO:0000313" key="3">
    <source>
        <dbReference type="Proteomes" id="UP000706172"/>
    </source>
</evidence>
<name>A0A931CYX3_9BACT</name>
<dbReference type="InterPro" id="IPR022026">
    <property type="entry name" value="DUF5981"/>
</dbReference>
<dbReference type="AlphaFoldDB" id="A0A931CYX3"/>
<dbReference type="Pfam" id="PF12225">
    <property type="entry name" value="DUF5981"/>
    <property type="match status" value="1"/>
</dbReference>
<evidence type="ECO:0000259" key="1">
    <source>
        <dbReference type="Pfam" id="PF12225"/>
    </source>
</evidence>
<dbReference type="Proteomes" id="UP000706172">
    <property type="component" value="Unassembled WGS sequence"/>
</dbReference>
<accession>A0A931CYX3</accession>
<protein>
    <submittedName>
        <fullName evidence="2">Methylenetetrahydrofolate reductase C-terminal domain-containing protein</fullName>
    </submittedName>
</protein>
<proteinExistence type="predicted"/>
<organism evidence="2 3">
    <name type="scientific">Desulfotignum balticum</name>
    <dbReference type="NCBI Taxonomy" id="115781"/>
    <lineage>
        <taxon>Bacteria</taxon>
        <taxon>Pseudomonadati</taxon>
        <taxon>Thermodesulfobacteriota</taxon>
        <taxon>Desulfobacteria</taxon>
        <taxon>Desulfobacterales</taxon>
        <taxon>Desulfobacteraceae</taxon>
        <taxon>Desulfotignum</taxon>
    </lineage>
</organism>